<evidence type="ECO:0000256" key="3">
    <source>
        <dbReference type="ARBA" id="ARBA00022449"/>
    </source>
</evidence>
<keyword evidence="5 10" id="KW-0812">Transmembrane</keyword>
<name>A0AAE7D0W7_9GAMM</name>
<feature type="transmembrane region" description="Helical" evidence="10">
    <location>
        <begin position="126"/>
        <end position="144"/>
    </location>
</feature>
<protein>
    <recommendedName>
        <fullName evidence="9">Multidrug-efflux transporter</fullName>
    </recommendedName>
</protein>
<feature type="transmembrane region" description="Helical" evidence="10">
    <location>
        <begin position="306"/>
        <end position="332"/>
    </location>
</feature>
<feature type="transmembrane region" description="Helical" evidence="10">
    <location>
        <begin position="271"/>
        <end position="294"/>
    </location>
</feature>
<evidence type="ECO:0000256" key="9">
    <source>
        <dbReference type="ARBA" id="ARBA00031636"/>
    </source>
</evidence>
<keyword evidence="3" id="KW-0050">Antiport</keyword>
<dbReference type="NCBIfam" id="TIGR00797">
    <property type="entry name" value="matE"/>
    <property type="match status" value="1"/>
</dbReference>
<keyword evidence="2" id="KW-0813">Transport</keyword>
<feature type="transmembrane region" description="Helical" evidence="10">
    <location>
        <begin position="41"/>
        <end position="67"/>
    </location>
</feature>
<evidence type="ECO:0000313" key="12">
    <source>
        <dbReference type="Proteomes" id="UP000500801"/>
    </source>
</evidence>
<dbReference type="CDD" id="cd13131">
    <property type="entry name" value="MATE_NorM_like"/>
    <property type="match status" value="1"/>
</dbReference>
<evidence type="ECO:0000256" key="1">
    <source>
        <dbReference type="ARBA" id="ARBA00004429"/>
    </source>
</evidence>
<evidence type="ECO:0000256" key="10">
    <source>
        <dbReference type="SAM" id="Phobius"/>
    </source>
</evidence>
<dbReference type="InterPro" id="IPR048279">
    <property type="entry name" value="MdtK-like"/>
</dbReference>
<keyword evidence="6 10" id="KW-1133">Transmembrane helix</keyword>
<evidence type="ECO:0000256" key="6">
    <source>
        <dbReference type="ARBA" id="ARBA00022989"/>
    </source>
</evidence>
<sequence>MQLKELKYLVYLSGPIIVAQLARTAMSFVDIVMSGHYSTDALAAVSLGSSIWFPIFVLGYGIIIMLSADVARHKAQNDSNGVKESINIYLTISLLLTVPIVFLLIGAVHLLPYIGVDQQVVEITRGYVIAMAFGVPGVLVFNVFRSVLQGLEDTKIAMYISTLALLLNIPLNYVLIFGHFGMPELGAVGAGITTAVINTLSALCLVLYFHYKQAYRHYRARPSFKFTPKLKVAFWIGVPSGLAFFVEMVFLDIIAFGVAPLGTNVIAANNVMLNIATIIFTVTSGIASAATVRVSALAGERDFKALSSFSVLTMGLIGSISVVFGFVLYAFANKAVALYTNDPLVIMIAASVIVLLCLFQFFDSMQAALSGMLRGLHETKIVFYAPIFGYWIIGLPLGFTLGLTDFFAEPMGLKGFWFGLLSGLVINSLTLFFLYRSRLKRRQKQYGKYYSEVNV</sequence>
<dbReference type="InterPro" id="IPR050222">
    <property type="entry name" value="MATE_MdtK"/>
</dbReference>
<evidence type="ECO:0000256" key="2">
    <source>
        <dbReference type="ARBA" id="ARBA00022448"/>
    </source>
</evidence>
<keyword evidence="4" id="KW-1003">Cell membrane</keyword>
<keyword evidence="7" id="KW-0406">Ion transport</keyword>
<dbReference type="EMBL" id="CP033622">
    <property type="protein sequence ID" value="QIZ53243.1"/>
    <property type="molecule type" value="Genomic_DNA"/>
</dbReference>
<feature type="transmembrane region" description="Helical" evidence="10">
    <location>
        <begin position="232"/>
        <end position="259"/>
    </location>
</feature>
<accession>A0AAE7D0W7</accession>
<dbReference type="Pfam" id="PF01554">
    <property type="entry name" value="MatE"/>
    <property type="match status" value="2"/>
</dbReference>
<gene>
    <name evidence="11" type="ORF">DWG24_12935</name>
</gene>
<evidence type="ECO:0000313" key="11">
    <source>
        <dbReference type="EMBL" id="QIZ53243.1"/>
    </source>
</evidence>
<dbReference type="PANTHER" id="PTHR43298:SF2">
    <property type="entry name" value="FMN_FAD EXPORTER YEEO-RELATED"/>
    <property type="match status" value="1"/>
</dbReference>
<organism evidence="11 12">
    <name type="scientific">Dickeya zeae</name>
    <dbReference type="NCBI Taxonomy" id="204042"/>
    <lineage>
        <taxon>Bacteria</taxon>
        <taxon>Pseudomonadati</taxon>
        <taxon>Pseudomonadota</taxon>
        <taxon>Gammaproteobacteria</taxon>
        <taxon>Enterobacterales</taxon>
        <taxon>Pectobacteriaceae</taxon>
        <taxon>Dickeya</taxon>
    </lineage>
</organism>
<dbReference type="PANTHER" id="PTHR43298">
    <property type="entry name" value="MULTIDRUG RESISTANCE PROTEIN NORM-RELATED"/>
    <property type="match status" value="1"/>
</dbReference>
<dbReference type="GO" id="GO:0005886">
    <property type="term" value="C:plasma membrane"/>
    <property type="evidence" value="ECO:0007669"/>
    <property type="project" value="UniProtKB-SubCell"/>
</dbReference>
<proteinExistence type="predicted"/>
<dbReference type="RefSeq" id="WP_168362824.1">
    <property type="nucleotide sequence ID" value="NZ_CP033622.1"/>
</dbReference>
<reference evidence="11 12" key="1">
    <citation type="submission" date="2018-11" db="EMBL/GenBank/DDBJ databases">
        <title>Complete genome sequence of Dickeya zeae strain CE1 infecting Canna edulis Ker-Gawl. in China.</title>
        <authorList>
            <person name="Zhang J."/>
            <person name="Lin B."/>
            <person name="Shen H."/>
            <person name="Jiang S."/>
            <person name="Pu X."/>
            <person name="Sun D."/>
        </authorList>
    </citation>
    <scope>NUCLEOTIDE SEQUENCE [LARGE SCALE GENOMIC DNA]</scope>
    <source>
        <strain evidence="11 12">CE1</strain>
    </source>
</reference>
<dbReference type="InterPro" id="IPR002528">
    <property type="entry name" value="MATE_fam"/>
</dbReference>
<feature type="transmembrane region" description="Helical" evidence="10">
    <location>
        <begin position="188"/>
        <end position="211"/>
    </location>
</feature>
<dbReference type="Proteomes" id="UP000500801">
    <property type="component" value="Chromosome"/>
</dbReference>
<feature type="transmembrane region" description="Helical" evidence="10">
    <location>
        <begin position="415"/>
        <end position="435"/>
    </location>
</feature>
<feature type="transmembrane region" description="Helical" evidence="10">
    <location>
        <begin position="88"/>
        <end position="114"/>
    </location>
</feature>
<feature type="transmembrane region" description="Helical" evidence="10">
    <location>
        <begin position="156"/>
        <end position="176"/>
    </location>
</feature>
<evidence type="ECO:0000256" key="8">
    <source>
        <dbReference type="ARBA" id="ARBA00023136"/>
    </source>
</evidence>
<keyword evidence="8 10" id="KW-0472">Membrane</keyword>
<dbReference type="GO" id="GO:0006811">
    <property type="term" value="P:monoatomic ion transport"/>
    <property type="evidence" value="ECO:0007669"/>
    <property type="project" value="UniProtKB-KW"/>
</dbReference>
<evidence type="ECO:0000256" key="7">
    <source>
        <dbReference type="ARBA" id="ARBA00023065"/>
    </source>
</evidence>
<feature type="transmembrane region" description="Helical" evidence="10">
    <location>
        <begin position="382"/>
        <end position="403"/>
    </location>
</feature>
<evidence type="ECO:0000256" key="5">
    <source>
        <dbReference type="ARBA" id="ARBA00022692"/>
    </source>
</evidence>
<evidence type="ECO:0000256" key="4">
    <source>
        <dbReference type="ARBA" id="ARBA00022475"/>
    </source>
</evidence>
<dbReference type="PIRSF" id="PIRSF006603">
    <property type="entry name" value="DinF"/>
    <property type="match status" value="1"/>
</dbReference>
<dbReference type="GO" id="GO:0042910">
    <property type="term" value="F:xenobiotic transmembrane transporter activity"/>
    <property type="evidence" value="ECO:0007669"/>
    <property type="project" value="InterPro"/>
</dbReference>
<dbReference type="GO" id="GO:0015297">
    <property type="term" value="F:antiporter activity"/>
    <property type="evidence" value="ECO:0007669"/>
    <property type="project" value="UniProtKB-KW"/>
</dbReference>
<feature type="transmembrane region" description="Helical" evidence="10">
    <location>
        <begin position="344"/>
        <end position="362"/>
    </location>
</feature>
<dbReference type="AlphaFoldDB" id="A0AAE7D0W7"/>
<comment type="subcellular location">
    <subcellularLocation>
        <location evidence="1">Cell inner membrane</location>
        <topology evidence="1">Multi-pass membrane protein</topology>
    </subcellularLocation>
</comment>
<feature type="transmembrane region" description="Helical" evidence="10">
    <location>
        <begin position="9"/>
        <end position="29"/>
    </location>
</feature>